<feature type="transmembrane region" description="Helical" evidence="1">
    <location>
        <begin position="13"/>
        <end position="35"/>
    </location>
</feature>
<dbReference type="EMBL" id="FNUL01000002">
    <property type="protein sequence ID" value="SEF45822.1"/>
    <property type="molecule type" value="Genomic_DNA"/>
</dbReference>
<accession>A0A1H5S5E0</accession>
<sequence length="102" mass="10683">MTVLYGVGTVFRFILRIALLPVQAVLTLLMLAIGFIGGLANIVCWLLGAFFVIGGICSFINGSASLGWQGLIVGIIVAVVPQALTLWGAEGILGLKELLGRI</sequence>
<evidence type="ECO:0000313" key="2">
    <source>
        <dbReference type="EMBL" id="SEF45822.1"/>
    </source>
</evidence>
<evidence type="ECO:0000256" key="1">
    <source>
        <dbReference type="SAM" id="Phobius"/>
    </source>
</evidence>
<proteinExistence type="predicted"/>
<reference evidence="2 3" key="1">
    <citation type="submission" date="2016-10" db="EMBL/GenBank/DDBJ databases">
        <authorList>
            <person name="de Groot N.N."/>
        </authorList>
    </citation>
    <scope>NUCLEOTIDE SEQUENCE [LARGE SCALE GENOMIC DNA]</scope>
    <source>
        <strain evidence="2 3">D15d</strain>
    </source>
</reference>
<dbReference type="Proteomes" id="UP000236726">
    <property type="component" value="Unassembled WGS sequence"/>
</dbReference>
<keyword evidence="1" id="KW-0812">Transmembrane</keyword>
<feature type="transmembrane region" description="Helical" evidence="1">
    <location>
        <begin position="68"/>
        <end position="89"/>
    </location>
</feature>
<keyword evidence="1" id="KW-1133">Transmembrane helix</keyword>
<keyword evidence="1" id="KW-0472">Membrane</keyword>
<organism evidence="2 3">
    <name type="scientific">Lachnospira multipara</name>
    <dbReference type="NCBI Taxonomy" id="28051"/>
    <lineage>
        <taxon>Bacteria</taxon>
        <taxon>Bacillati</taxon>
        <taxon>Bacillota</taxon>
        <taxon>Clostridia</taxon>
        <taxon>Lachnospirales</taxon>
        <taxon>Lachnospiraceae</taxon>
        <taxon>Lachnospira</taxon>
    </lineage>
</organism>
<feature type="transmembrane region" description="Helical" evidence="1">
    <location>
        <begin position="42"/>
        <end position="62"/>
    </location>
</feature>
<evidence type="ECO:0000313" key="3">
    <source>
        <dbReference type="Proteomes" id="UP000236726"/>
    </source>
</evidence>
<gene>
    <name evidence="2" type="ORF">SAMN05216537_10276</name>
</gene>
<dbReference type="AlphaFoldDB" id="A0A1H5S5E0"/>
<name>A0A1H5S5E0_9FIRM</name>
<keyword evidence="3" id="KW-1185">Reference proteome</keyword>
<dbReference type="RefSeq" id="WP_103952171.1">
    <property type="nucleotide sequence ID" value="NZ_FNUL01000002.1"/>
</dbReference>
<protein>
    <submittedName>
        <fullName evidence="2">Uncharacterized protein</fullName>
    </submittedName>
</protein>